<sequence>MTIQKKTVAIVGLGYVGLPLALAFGRQLRTIGFDINADKISAYQQKIDPTGEMDAEHFVASTQITFTHDAADLAAADFIITAVPTPINNAKLPDLSPVESASRLIATHMKDGATVIFESTVYPGVTEEICKPILAASNKNFRLGYSPERINPGDKARPLESIMKIVSGQDAATLADVSALYRLIITAGVHEAPSIKVAEAAKILENTQRDVNIALMNEFALICQRAGIDTQEVLEAAGTKWNFLKFFPGLVGGHCIGVDPYYLTFRAEQLGYHADLMMAARHINDSMGIHIAQNCIKMLCQNGTPVGKATVLVLGLTFKENCSDTRNTRVIDIIQELQSYGVTVHVVDPVADAAEVKHEYQLDLIDFDQINHVDAVIAAVSHDQFKSLSIEQLKQKTVGHTPFLDVKGSFNRAQLEQAGFKVWRL</sequence>
<reference evidence="6 7" key="1">
    <citation type="submission" date="2018-07" db="EMBL/GenBank/DDBJ databases">
        <title>Genome sequencing of Moraxellaceae gen. HYN0046.</title>
        <authorList>
            <person name="Kim M."/>
            <person name="Yi H."/>
        </authorList>
    </citation>
    <scope>NUCLEOTIDE SEQUENCE [LARGE SCALE GENOMIC DNA]</scope>
    <source>
        <strain evidence="6 7">HYN0046</strain>
    </source>
</reference>
<feature type="domain" description="UDP-glucose/GDP-mannose dehydrogenase C-terminal" evidence="5">
    <location>
        <begin position="312"/>
        <end position="412"/>
    </location>
</feature>
<dbReference type="Proteomes" id="UP000253940">
    <property type="component" value="Chromosome"/>
</dbReference>
<keyword evidence="2" id="KW-0560">Oxidoreductase</keyword>
<dbReference type="GO" id="GO:0016616">
    <property type="term" value="F:oxidoreductase activity, acting on the CH-OH group of donors, NAD or NADP as acceptor"/>
    <property type="evidence" value="ECO:0007669"/>
    <property type="project" value="InterPro"/>
</dbReference>
<dbReference type="SUPFAM" id="SSF52413">
    <property type="entry name" value="UDP-glucose/GDP-mannose dehydrogenase C-terminal domain"/>
    <property type="match status" value="1"/>
</dbReference>
<dbReference type="GO" id="GO:0051287">
    <property type="term" value="F:NAD binding"/>
    <property type="evidence" value="ECO:0007669"/>
    <property type="project" value="InterPro"/>
</dbReference>
<evidence type="ECO:0000313" key="6">
    <source>
        <dbReference type="EMBL" id="AXI03194.1"/>
    </source>
</evidence>
<evidence type="ECO:0000256" key="2">
    <source>
        <dbReference type="ARBA" id="ARBA00023002"/>
    </source>
</evidence>
<dbReference type="InterPro" id="IPR036291">
    <property type="entry name" value="NAD(P)-bd_dom_sf"/>
</dbReference>
<dbReference type="Pfam" id="PF03721">
    <property type="entry name" value="UDPG_MGDP_dh_N"/>
    <property type="match status" value="1"/>
</dbReference>
<dbReference type="InterPro" id="IPR028359">
    <property type="entry name" value="UDP_ManNAc/GlcNAc_DH"/>
</dbReference>
<dbReference type="SUPFAM" id="SSF48179">
    <property type="entry name" value="6-phosphogluconate dehydrogenase C-terminal domain-like"/>
    <property type="match status" value="1"/>
</dbReference>
<dbReference type="InterPro" id="IPR001732">
    <property type="entry name" value="UDP-Glc/GDP-Man_DH_N"/>
</dbReference>
<dbReference type="GO" id="GO:0016628">
    <property type="term" value="F:oxidoreductase activity, acting on the CH-CH group of donors, NAD or NADP as acceptor"/>
    <property type="evidence" value="ECO:0007669"/>
    <property type="project" value="InterPro"/>
</dbReference>
<keyword evidence="3" id="KW-0520">NAD</keyword>
<organism evidence="6 7">
    <name type="scientific">Aquirhabdus parva</name>
    <dbReference type="NCBI Taxonomy" id="2283318"/>
    <lineage>
        <taxon>Bacteria</taxon>
        <taxon>Pseudomonadati</taxon>
        <taxon>Pseudomonadota</taxon>
        <taxon>Gammaproteobacteria</taxon>
        <taxon>Moraxellales</taxon>
        <taxon>Moraxellaceae</taxon>
        <taxon>Aquirhabdus</taxon>
    </lineage>
</organism>
<evidence type="ECO:0000256" key="3">
    <source>
        <dbReference type="ARBA" id="ARBA00023027"/>
    </source>
</evidence>
<keyword evidence="7" id="KW-1185">Reference proteome</keyword>
<dbReference type="OrthoDB" id="9803238at2"/>
<evidence type="ECO:0000313" key="7">
    <source>
        <dbReference type="Proteomes" id="UP000253940"/>
    </source>
</evidence>
<comment type="similarity">
    <text evidence="1 4">Belongs to the UDP-glucose/GDP-mannose dehydrogenase family.</text>
</comment>
<dbReference type="InterPro" id="IPR008927">
    <property type="entry name" value="6-PGluconate_DH-like_C_sf"/>
</dbReference>
<dbReference type="PIRSF" id="PIRSF500136">
    <property type="entry name" value="UDP_ManNAc_DH"/>
    <property type="match status" value="1"/>
</dbReference>
<dbReference type="AlphaFoldDB" id="A0A345P7D5"/>
<dbReference type="InterPro" id="IPR017476">
    <property type="entry name" value="UDP-Glc/GDP-Man"/>
</dbReference>
<evidence type="ECO:0000259" key="5">
    <source>
        <dbReference type="SMART" id="SM00984"/>
    </source>
</evidence>
<proteinExistence type="inferred from homology"/>
<dbReference type="PANTHER" id="PTHR43491">
    <property type="entry name" value="UDP-N-ACETYL-D-MANNOSAMINE DEHYDROGENASE"/>
    <property type="match status" value="1"/>
</dbReference>
<dbReference type="InterPro" id="IPR014027">
    <property type="entry name" value="UDP-Glc/GDP-Man_DH_C"/>
</dbReference>
<dbReference type="InterPro" id="IPR036220">
    <property type="entry name" value="UDP-Glc/GDP-Man_DH_C_sf"/>
</dbReference>
<dbReference type="EMBL" id="CP031222">
    <property type="protein sequence ID" value="AXI03194.1"/>
    <property type="molecule type" value="Genomic_DNA"/>
</dbReference>
<dbReference type="Pfam" id="PF03720">
    <property type="entry name" value="UDPG_MGDP_dh_C"/>
    <property type="match status" value="1"/>
</dbReference>
<evidence type="ECO:0000256" key="1">
    <source>
        <dbReference type="ARBA" id="ARBA00006601"/>
    </source>
</evidence>
<dbReference type="PANTHER" id="PTHR43491:SF2">
    <property type="entry name" value="UDP-N-ACETYL-D-MANNOSAMINE DEHYDROGENASE"/>
    <property type="match status" value="1"/>
</dbReference>
<accession>A0A345P7D5</accession>
<evidence type="ECO:0000256" key="4">
    <source>
        <dbReference type="PIRNR" id="PIRNR000124"/>
    </source>
</evidence>
<dbReference type="InterPro" id="IPR014026">
    <property type="entry name" value="UDP-Glc/GDP-Man_DH_dimer"/>
</dbReference>
<gene>
    <name evidence="6" type="ORF">HYN46_10305</name>
</gene>
<dbReference type="GO" id="GO:0000271">
    <property type="term" value="P:polysaccharide biosynthetic process"/>
    <property type="evidence" value="ECO:0007669"/>
    <property type="project" value="InterPro"/>
</dbReference>
<dbReference type="Pfam" id="PF00984">
    <property type="entry name" value="UDPG_MGDP_dh"/>
    <property type="match status" value="1"/>
</dbReference>
<dbReference type="Gene3D" id="3.40.50.720">
    <property type="entry name" value="NAD(P)-binding Rossmann-like Domain"/>
    <property type="match status" value="2"/>
</dbReference>
<dbReference type="NCBIfam" id="TIGR03026">
    <property type="entry name" value="NDP-sugDHase"/>
    <property type="match status" value="1"/>
</dbReference>
<dbReference type="KEGG" id="mbah:HYN46_10305"/>
<dbReference type="SMART" id="SM00984">
    <property type="entry name" value="UDPG_MGDP_dh_C"/>
    <property type="match status" value="1"/>
</dbReference>
<dbReference type="PIRSF" id="PIRSF000124">
    <property type="entry name" value="UDPglc_GDPman_dh"/>
    <property type="match status" value="1"/>
</dbReference>
<name>A0A345P7D5_9GAMM</name>
<protein>
    <submittedName>
        <fullName evidence="6">Nucleotide sugar dehydrogenase</fullName>
    </submittedName>
</protein>
<dbReference type="RefSeq" id="WP_114899304.1">
    <property type="nucleotide sequence ID" value="NZ_CP031222.1"/>
</dbReference>
<dbReference type="SUPFAM" id="SSF51735">
    <property type="entry name" value="NAD(P)-binding Rossmann-fold domains"/>
    <property type="match status" value="1"/>
</dbReference>